<dbReference type="InterPro" id="IPR011990">
    <property type="entry name" value="TPR-like_helical_dom_sf"/>
</dbReference>
<dbReference type="RefSeq" id="WP_212321729.1">
    <property type="nucleotide sequence ID" value="NZ_AP024463.1"/>
</dbReference>
<dbReference type="EMBL" id="CP072384">
    <property type="protein sequence ID" value="QUC07332.1"/>
    <property type="molecule type" value="Genomic_DNA"/>
</dbReference>
<dbReference type="Proteomes" id="UP000678513">
    <property type="component" value="Chromosome"/>
</dbReference>
<reference evidence="1 2" key="1">
    <citation type="submission" date="2021-03" db="EMBL/GenBank/DDBJ databases">
        <title>Human Oral Microbial Genomes.</title>
        <authorList>
            <person name="Johnston C.D."/>
            <person name="Chen T."/>
            <person name="Dewhirst F.E."/>
        </authorList>
    </citation>
    <scope>NUCLEOTIDE SEQUENCE [LARGE SCALE GENOMIC DNA]</scope>
    <source>
        <strain evidence="1 2">DSMZ 100122</strain>
    </source>
</reference>
<name>A0ABX7Y397_9ACTN</name>
<accession>A0ABX7Y397</accession>
<sequence>MPYEYADLCIENGRVVAVPKNVNAAKLVPQITAPVCSKCNNGWMSILEAKVKRVLSPVIMKSSTVHASGLDTRYLAVWAVKTAMTYIIALKKSQGCFTDTEVRRMAAHQEIPTRCKVWIRPVMGLKQFIATRYEGLFMPGGHNMAQPSFRDNLALMLIGMPNLILVVGIAPDQESLWLLEMLLPKEFGTVKAPLIWPDPGGVVLAAGFDDKDDFDPLTIFNGLFLLAENSDGSILDLSSQELSAILEGEKLPATLLRVAVDDFVSQCESGSLGESDLIDGVLFKSAGRGLDNEQLDRLFRASLEMVENHAASRPAEVARRCYNLGNLFHFSPGGYSVQFFVSFLMFYCCVSIPGGGYGERKDAFGLAGHSAWRIKAYKAAVDMYRAQLSLSTEDAKARFNLAESLFWSGEFVQASDVLEEVNAVDGSSVGDSAACLKVAISVIVDLLGLTRIAGYGGAEARRLFETGFDELGRLDELNNSLRERLLEEVAKVDDIPADMHAIVKAYLLGEIDSWVAAAVILLRLDKGHPALKSVIRKGGSLGREFSELFSRQIDSLGCGAELPGGVNAIELALSNSYPKYQSTVRFLGENNEIYRVL</sequence>
<keyword evidence="2" id="KW-1185">Reference proteome</keyword>
<organism evidence="1 2">
    <name type="scientific">Arachnia rubra</name>
    <dbReference type="NCBI Taxonomy" id="1547448"/>
    <lineage>
        <taxon>Bacteria</taxon>
        <taxon>Bacillati</taxon>
        <taxon>Actinomycetota</taxon>
        <taxon>Actinomycetes</taxon>
        <taxon>Propionibacteriales</taxon>
        <taxon>Propionibacteriaceae</taxon>
        <taxon>Arachnia</taxon>
    </lineage>
</organism>
<protein>
    <submittedName>
        <fullName evidence="1">Tetratricopeptide repeat protein</fullName>
    </submittedName>
</protein>
<evidence type="ECO:0000313" key="2">
    <source>
        <dbReference type="Proteomes" id="UP000678513"/>
    </source>
</evidence>
<evidence type="ECO:0000313" key="1">
    <source>
        <dbReference type="EMBL" id="QUC07332.1"/>
    </source>
</evidence>
<dbReference type="SUPFAM" id="SSF48452">
    <property type="entry name" value="TPR-like"/>
    <property type="match status" value="1"/>
</dbReference>
<proteinExistence type="predicted"/>
<dbReference type="Gene3D" id="1.25.40.10">
    <property type="entry name" value="Tetratricopeptide repeat domain"/>
    <property type="match status" value="1"/>
</dbReference>
<gene>
    <name evidence="1" type="ORF">J5A65_10335</name>
</gene>